<dbReference type="Gene3D" id="3.40.50.1820">
    <property type="entry name" value="alpha/beta hydrolase"/>
    <property type="match status" value="1"/>
</dbReference>
<dbReference type="GO" id="GO:0016787">
    <property type="term" value="F:hydrolase activity"/>
    <property type="evidence" value="ECO:0007669"/>
    <property type="project" value="UniProtKB-KW"/>
</dbReference>
<name>A0ABV8MPN9_9NEIS</name>
<feature type="domain" description="Phospholipase/carboxylesterase/thioesterase" evidence="3">
    <location>
        <begin position="17"/>
        <end position="213"/>
    </location>
</feature>
<accession>A0ABV8MPN9</accession>
<organism evidence="4 5">
    <name type="scientific">Chitinimonas lacunae</name>
    <dbReference type="NCBI Taxonomy" id="1963018"/>
    <lineage>
        <taxon>Bacteria</taxon>
        <taxon>Pseudomonadati</taxon>
        <taxon>Pseudomonadota</taxon>
        <taxon>Betaproteobacteria</taxon>
        <taxon>Neisseriales</taxon>
        <taxon>Chitinibacteraceae</taxon>
        <taxon>Chitinimonas</taxon>
    </lineage>
</organism>
<evidence type="ECO:0000313" key="5">
    <source>
        <dbReference type="Proteomes" id="UP001595791"/>
    </source>
</evidence>
<gene>
    <name evidence="4" type="ORF">ACFOW7_07415</name>
</gene>
<dbReference type="PANTHER" id="PTHR10655:SF17">
    <property type="entry name" value="LYSOPHOSPHOLIPASE-LIKE PROTEIN 1"/>
    <property type="match status" value="1"/>
</dbReference>
<keyword evidence="2 4" id="KW-0378">Hydrolase</keyword>
<evidence type="ECO:0000259" key="3">
    <source>
        <dbReference type="Pfam" id="PF02230"/>
    </source>
</evidence>
<dbReference type="InterPro" id="IPR029058">
    <property type="entry name" value="AB_hydrolase_fold"/>
</dbReference>
<evidence type="ECO:0000256" key="1">
    <source>
        <dbReference type="ARBA" id="ARBA00006499"/>
    </source>
</evidence>
<dbReference type="InterPro" id="IPR003140">
    <property type="entry name" value="PLipase/COase/thioEstase"/>
</dbReference>
<sequence>MTTPLLPAVEIETGPQPSWAVIWLHGLGADGHDFASIVPDLELPASPGVRFVFPHAPVIPVTCNQGYEMPAWYDILHFDRLERHADEAGVRASREAIRALIEREKQRGIAADHIVIAGFSQGGAMAYTAGLTHPERLGGIIALSTYLPLPDMVAAEATAANQHTPIFAAHGTQDPVVPYPLGDLARQAIANRGNPLEWHSYPIPHAVYDPETAAIGAWLRRLMA</sequence>
<comment type="caution">
    <text evidence="4">The sequence shown here is derived from an EMBL/GenBank/DDBJ whole genome shotgun (WGS) entry which is preliminary data.</text>
</comment>
<protein>
    <submittedName>
        <fullName evidence="4">Alpha/beta hydrolase</fullName>
    </submittedName>
</protein>
<dbReference type="EMBL" id="JBHSBU010000001">
    <property type="protein sequence ID" value="MFC4159185.1"/>
    <property type="molecule type" value="Genomic_DNA"/>
</dbReference>
<dbReference type="RefSeq" id="WP_378162674.1">
    <property type="nucleotide sequence ID" value="NZ_JBHSBU010000001.1"/>
</dbReference>
<proteinExistence type="inferred from homology"/>
<dbReference type="Pfam" id="PF02230">
    <property type="entry name" value="Abhydrolase_2"/>
    <property type="match status" value="1"/>
</dbReference>
<evidence type="ECO:0000313" key="4">
    <source>
        <dbReference type="EMBL" id="MFC4159185.1"/>
    </source>
</evidence>
<evidence type="ECO:0000256" key="2">
    <source>
        <dbReference type="ARBA" id="ARBA00022801"/>
    </source>
</evidence>
<dbReference type="PANTHER" id="PTHR10655">
    <property type="entry name" value="LYSOPHOSPHOLIPASE-RELATED"/>
    <property type="match status" value="1"/>
</dbReference>
<dbReference type="SUPFAM" id="SSF53474">
    <property type="entry name" value="alpha/beta-Hydrolases"/>
    <property type="match status" value="1"/>
</dbReference>
<reference evidence="5" key="1">
    <citation type="journal article" date="2019" name="Int. J. Syst. Evol. Microbiol.">
        <title>The Global Catalogue of Microorganisms (GCM) 10K type strain sequencing project: providing services to taxonomists for standard genome sequencing and annotation.</title>
        <authorList>
            <consortium name="The Broad Institute Genomics Platform"/>
            <consortium name="The Broad Institute Genome Sequencing Center for Infectious Disease"/>
            <person name="Wu L."/>
            <person name="Ma J."/>
        </authorList>
    </citation>
    <scope>NUCLEOTIDE SEQUENCE [LARGE SCALE GENOMIC DNA]</scope>
    <source>
        <strain evidence="5">LMG 29894</strain>
    </source>
</reference>
<dbReference type="InterPro" id="IPR050565">
    <property type="entry name" value="LYPA1-2/EST-like"/>
</dbReference>
<dbReference type="Proteomes" id="UP001595791">
    <property type="component" value="Unassembled WGS sequence"/>
</dbReference>
<comment type="similarity">
    <text evidence="1">Belongs to the AB hydrolase superfamily. AB hydrolase 2 family.</text>
</comment>
<keyword evidence="5" id="KW-1185">Reference proteome</keyword>